<dbReference type="AlphaFoldDB" id="A0A9X9LN72"/>
<evidence type="ECO:0000313" key="2">
    <source>
        <dbReference type="Proteomes" id="UP000269945"/>
    </source>
</evidence>
<reference evidence="1 2" key="1">
    <citation type="submission" date="2018-10" db="EMBL/GenBank/DDBJ databases">
        <authorList>
            <person name="Ekblom R."/>
            <person name="Jareborg N."/>
        </authorList>
    </citation>
    <scope>NUCLEOTIDE SEQUENCE [LARGE SCALE GENOMIC DNA]</scope>
    <source>
        <tissue evidence="1">Muscle</tissue>
    </source>
</reference>
<gene>
    <name evidence="1" type="ORF">BN2614_LOCUS3</name>
</gene>
<dbReference type="EMBL" id="CYRY02008765">
    <property type="protein sequence ID" value="VCW77406.1"/>
    <property type="molecule type" value="Genomic_DNA"/>
</dbReference>
<protein>
    <submittedName>
        <fullName evidence="1">Uncharacterized protein</fullName>
    </submittedName>
</protein>
<evidence type="ECO:0000313" key="1">
    <source>
        <dbReference type="EMBL" id="VCW77406.1"/>
    </source>
</evidence>
<proteinExistence type="predicted"/>
<organism evidence="1 2">
    <name type="scientific">Gulo gulo</name>
    <name type="common">Wolverine</name>
    <name type="synonym">Gluton</name>
    <dbReference type="NCBI Taxonomy" id="48420"/>
    <lineage>
        <taxon>Eukaryota</taxon>
        <taxon>Metazoa</taxon>
        <taxon>Chordata</taxon>
        <taxon>Craniata</taxon>
        <taxon>Vertebrata</taxon>
        <taxon>Euteleostomi</taxon>
        <taxon>Mammalia</taxon>
        <taxon>Eutheria</taxon>
        <taxon>Laurasiatheria</taxon>
        <taxon>Carnivora</taxon>
        <taxon>Caniformia</taxon>
        <taxon>Musteloidea</taxon>
        <taxon>Mustelidae</taxon>
        <taxon>Guloninae</taxon>
        <taxon>Gulo</taxon>
    </lineage>
</organism>
<comment type="caution">
    <text evidence="1">The sequence shown here is derived from an EMBL/GenBank/DDBJ whole genome shotgun (WGS) entry which is preliminary data.</text>
</comment>
<accession>A0A9X9LN72</accession>
<dbReference type="Proteomes" id="UP000269945">
    <property type="component" value="Unassembled WGS sequence"/>
</dbReference>
<name>A0A9X9LN72_GULGU</name>
<sequence length="51" mass="5735">MVTIQRKDDPQEEFGLSILVLLGEDSLEAVLTLQSTVLTETRAKENCVPRF</sequence>
<keyword evidence="2" id="KW-1185">Reference proteome</keyword>